<keyword evidence="3" id="KW-0862">Zinc</keyword>
<feature type="region of interest" description="Disordered" evidence="4">
    <location>
        <begin position="227"/>
        <end position="283"/>
    </location>
</feature>
<dbReference type="InterPro" id="IPR013083">
    <property type="entry name" value="Znf_RING/FYVE/PHD"/>
</dbReference>
<evidence type="ECO:0000259" key="5">
    <source>
        <dbReference type="PROSITE" id="PS50089"/>
    </source>
</evidence>
<dbReference type="SMART" id="SM00184">
    <property type="entry name" value="RING"/>
    <property type="match status" value="1"/>
</dbReference>
<reference evidence="6" key="1">
    <citation type="journal article" date="2020" name="Nature">
        <title>Giant virus diversity and host interactions through global metagenomics.</title>
        <authorList>
            <person name="Schulz F."/>
            <person name="Roux S."/>
            <person name="Paez-Espino D."/>
            <person name="Jungbluth S."/>
            <person name="Walsh D.A."/>
            <person name="Denef V.J."/>
            <person name="McMahon K.D."/>
            <person name="Konstantinidis K.T."/>
            <person name="Eloe-Fadrosh E.A."/>
            <person name="Kyrpides N.C."/>
            <person name="Woyke T."/>
        </authorList>
    </citation>
    <scope>NUCLEOTIDE SEQUENCE</scope>
    <source>
        <strain evidence="6">GVMAG-M-3300023174-189</strain>
    </source>
</reference>
<evidence type="ECO:0000313" key="6">
    <source>
        <dbReference type="EMBL" id="QHT16637.1"/>
    </source>
</evidence>
<protein>
    <recommendedName>
        <fullName evidence="5">RING-type domain-containing protein</fullName>
    </recommendedName>
</protein>
<dbReference type="AlphaFoldDB" id="A0A6C0DJE1"/>
<keyword evidence="1" id="KW-0479">Metal-binding</keyword>
<dbReference type="InterPro" id="IPR001841">
    <property type="entry name" value="Znf_RING"/>
</dbReference>
<evidence type="ECO:0000256" key="2">
    <source>
        <dbReference type="ARBA" id="ARBA00022771"/>
    </source>
</evidence>
<evidence type="ECO:0000256" key="1">
    <source>
        <dbReference type="ARBA" id="ARBA00022723"/>
    </source>
</evidence>
<sequence>MDNRYERVYDVGLLDDLHNYFPGLLYEPDRFRTVSEVLAYIRENASRRFNLFDYGARQYQQQNSRNRNSIPQNSVSRTPIVSTWEPPVPLAQQPHHLEFDLTSAVDIAILAPLLRSINRISELRPPAHTPITQPVIRSQAGNRFANLFQDIVVHASQELIDTASSMRTLLIDLEESCSICQDRMRQGENIRKLNACQHEFHGGCIDNWLLNRSVICPVCRHDIRDPTPVLRSPTLRSTQAPQAPVPPVETPDSSDSSDDSPNENTSRLRSRTDINSMFNRTLG</sequence>
<dbReference type="SUPFAM" id="SSF57850">
    <property type="entry name" value="RING/U-box"/>
    <property type="match status" value="1"/>
</dbReference>
<dbReference type="Gene3D" id="3.30.40.10">
    <property type="entry name" value="Zinc/RING finger domain, C3HC4 (zinc finger)"/>
    <property type="match status" value="1"/>
</dbReference>
<accession>A0A6C0DJE1</accession>
<evidence type="ECO:0000256" key="4">
    <source>
        <dbReference type="SAM" id="MobiDB-lite"/>
    </source>
</evidence>
<dbReference type="EMBL" id="MN739626">
    <property type="protein sequence ID" value="QHT16637.1"/>
    <property type="molecule type" value="Genomic_DNA"/>
</dbReference>
<feature type="compositionally biased region" description="Polar residues" evidence="4">
    <location>
        <begin position="273"/>
        <end position="283"/>
    </location>
</feature>
<organism evidence="6">
    <name type="scientific">viral metagenome</name>
    <dbReference type="NCBI Taxonomy" id="1070528"/>
    <lineage>
        <taxon>unclassified sequences</taxon>
        <taxon>metagenomes</taxon>
        <taxon>organismal metagenomes</taxon>
    </lineage>
</organism>
<dbReference type="PANTHER" id="PTHR45969">
    <property type="entry name" value="RING ZINC FINGER PROTEIN-RELATED"/>
    <property type="match status" value="1"/>
</dbReference>
<proteinExistence type="predicted"/>
<feature type="domain" description="RING-type" evidence="5">
    <location>
        <begin position="177"/>
        <end position="220"/>
    </location>
</feature>
<dbReference type="PROSITE" id="PS50089">
    <property type="entry name" value="ZF_RING_2"/>
    <property type="match status" value="1"/>
</dbReference>
<evidence type="ECO:0000256" key="3">
    <source>
        <dbReference type="ARBA" id="ARBA00022833"/>
    </source>
</evidence>
<dbReference type="CDD" id="cd16454">
    <property type="entry name" value="RING-H2_PA-TM-RING"/>
    <property type="match status" value="1"/>
</dbReference>
<keyword evidence="2" id="KW-0863">Zinc-finger</keyword>
<dbReference type="GO" id="GO:0008270">
    <property type="term" value="F:zinc ion binding"/>
    <property type="evidence" value="ECO:0007669"/>
    <property type="project" value="UniProtKB-KW"/>
</dbReference>
<dbReference type="Pfam" id="PF13639">
    <property type="entry name" value="zf-RING_2"/>
    <property type="match status" value="1"/>
</dbReference>
<name>A0A6C0DJE1_9ZZZZ</name>